<evidence type="ECO:0000313" key="1">
    <source>
        <dbReference type="EMBL" id="MEN7537271.1"/>
    </source>
</evidence>
<reference evidence="1 2" key="1">
    <citation type="submission" date="2024-05" db="EMBL/GenBank/DDBJ databases">
        <authorList>
            <person name="Park S."/>
        </authorList>
    </citation>
    <scope>NUCLEOTIDE SEQUENCE [LARGE SCALE GENOMIC DNA]</scope>
    <source>
        <strain evidence="1 2">DGU5</strain>
    </source>
</reference>
<dbReference type="RefSeq" id="WP_346784715.1">
    <property type="nucleotide sequence ID" value="NZ_JBDLBR010000002.1"/>
</dbReference>
<dbReference type="Proteomes" id="UP001484535">
    <property type="component" value="Unassembled WGS sequence"/>
</dbReference>
<dbReference type="EMBL" id="JBDLBR010000002">
    <property type="protein sequence ID" value="MEN7537271.1"/>
    <property type="molecule type" value="Genomic_DNA"/>
</dbReference>
<organism evidence="1 2">
    <name type="scientific">Aurantiacibacter flavus</name>
    <dbReference type="NCBI Taxonomy" id="3145232"/>
    <lineage>
        <taxon>Bacteria</taxon>
        <taxon>Pseudomonadati</taxon>
        <taxon>Pseudomonadota</taxon>
        <taxon>Alphaproteobacteria</taxon>
        <taxon>Sphingomonadales</taxon>
        <taxon>Erythrobacteraceae</taxon>
        <taxon>Aurantiacibacter</taxon>
    </lineage>
</organism>
<accession>A0ABV0CYR0</accession>
<name>A0ABV0CYR0_9SPHN</name>
<dbReference type="InterPro" id="IPR021341">
    <property type="entry name" value="DUF2958"/>
</dbReference>
<gene>
    <name evidence="1" type="ORF">ABDJ38_08800</name>
</gene>
<evidence type="ECO:0000313" key="2">
    <source>
        <dbReference type="Proteomes" id="UP001484535"/>
    </source>
</evidence>
<keyword evidence="2" id="KW-1185">Reference proteome</keyword>
<protein>
    <submittedName>
        <fullName evidence="1">DUF2958 domain-containing protein</fullName>
    </submittedName>
</protein>
<dbReference type="Pfam" id="PF11171">
    <property type="entry name" value="DUF2958"/>
    <property type="match status" value="1"/>
</dbReference>
<comment type="caution">
    <text evidence="1">The sequence shown here is derived from an EMBL/GenBank/DDBJ whole genome shotgun (WGS) entry which is preliminary data.</text>
</comment>
<proteinExistence type="predicted"/>
<sequence length="134" mass="14702">MILLPDDLRRRMLAQGEARGARQVPLLKLFNPLGAATWLASELDADGDTLFGLADLGFGCPELGSFGLSEIEALRLPYGCRIERDLTFSARFPLVVYAEAARQQGRIIERECWLCAAAISLGLDPTQFRANPHG</sequence>